<evidence type="ECO:0000313" key="1">
    <source>
        <dbReference type="EMBL" id="CCA17463.1"/>
    </source>
</evidence>
<accession>F0W8K8</accession>
<gene>
    <name evidence="1" type="primary">AlNc14C35G3134</name>
    <name evidence="1" type="ORF">ALNC14_036060</name>
</gene>
<name>F0W8K8_9STRA</name>
<protein>
    <submittedName>
        <fullName evidence="1">AlNc14C35G3134 protein</fullName>
    </submittedName>
</protein>
<dbReference type="AlphaFoldDB" id="F0W8K8"/>
<dbReference type="EMBL" id="FR824080">
    <property type="protein sequence ID" value="CCA17463.1"/>
    <property type="molecule type" value="Genomic_DNA"/>
</dbReference>
<organism evidence="1">
    <name type="scientific">Albugo laibachii Nc14</name>
    <dbReference type="NCBI Taxonomy" id="890382"/>
    <lineage>
        <taxon>Eukaryota</taxon>
        <taxon>Sar</taxon>
        <taxon>Stramenopiles</taxon>
        <taxon>Oomycota</taxon>
        <taxon>Peronosporomycetes</taxon>
        <taxon>Albuginales</taxon>
        <taxon>Albuginaceae</taxon>
        <taxon>Albugo</taxon>
    </lineage>
</organism>
<dbReference type="HOGENOM" id="CLU_3036352_0_0_1"/>
<reference evidence="1" key="2">
    <citation type="submission" date="2011-02" db="EMBL/GenBank/DDBJ databases">
        <authorList>
            <person name="MacLean D."/>
        </authorList>
    </citation>
    <scope>NUCLEOTIDE SEQUENCE</scope>
</reference>
<reference evidence="1" key="1">
    <citation type="journal article" date="2011" name="PLoS Biol.">
        <title>Gene gain and loss during evolution of obligate parasitism in the white rust pathogen of Arabidopsis thaliana.</title>
        <authorList>
            <person name="Kemen E."/>
            <person name="Gardiner A."/>
            <person name="Schultz-Larsen T."/>
            <person name="Kemen A.C."/>
            <person name="Balmuth A.L."/>
            <person name="Robert-Seilaniantz A."/>
            <person name="Bailey K."/>
            <person name="Holub E."/>
            <person name="Studholme D.J."/>
            <person name="Maclean D."/>
            <person name="Jones J.D."/>
        </authorList>
    </citation>
    <scope>NUCLEOTIDE SEQUENCE</scope>
</reference>
<proteinExistence type="predicted"/>
<sequence length="55" mass="6162">MCRLDVSLYVHQLCILYSLQHNLHRLLANSPAGSTYDRAVGSDQHAEISHLGLLM</sequence>